<accession>A0A2G9HPD2</accession>
<proteinExistence type="predicted"/>
<feature type="compositionally biased region" description="Acidic residues" evidence="1">
    <location>
        <begin position="94"/>
        <end position="115"/>
    </location>
</feature>
<feature type="region of interest" description="Disordered" evidence="1">
    <location>
        <begin position="21"/>
        <end position="52"/>
    </location>
</feature>
<evidence type="ECO:0000313" key="3">
    <source>
        <dbReference type="Proteomes" id="UP000231279"/>
    </source>
</evidence>
<gene>
    <name evidence="2" type="ORF">CDL12_08021</name>
</gene>
<dbReference type="STRING" id="429701.A0A2G9HPD2"/>
<keyword evidence="3" id="KW-1185">Reference proteome</keyword>
<feature type="region of interest" description="Disordered" evidence="1">
    <location>
        <begin position="73"/>
        <end position="221"/>
    </location>
</feature>
<reference evidence="3" key="1">
    <citation type="journal article" date="2018" name="Gigascience">
        <title>Genome assembly of the Pink Ipe (Handroanthus impetiginosus, Bignoniaceae), a highly valued, ecologically keystone Neotropical timber forest tree.</title>
        <authorList>
            <person name="Silva-Junior O.B."/>
            <person name="Grattapaglia D."/>
            <person name="Novaes E."/>
            <person name="Collevatti R.G."/>
        </authorList>
    </citation>
    <scope>NUCLEOTIDE SEQUENCE [LARGE SCALE GENOMIC DNA]</scope>
    <source>
        <strain evidence="3">cv. UFG-1</strain>
    </source>
</reference>
<feature type="compositionally biased region" description="Basic and acidic residues" evidence="1">
    <location>
        <begin position="135"/>
        <end position="155"/>
    </location>
</feature>
<feature type="compositionally biased region" description="Basic residues" evidence="1">
    <location>
        <begin position="176"/>
        <end position="189"/>
    </location>
</feature>
<dbReference type="EMBL" id="NKXS01001301">
    <property type="protein sequence ID" value="PIN19303.1"/>
    <property type="molecule type" value="Genomic_DNA"/>
</dbReference>
<comment type="caution">
    <text evidence="2">The sequence shown here is derived from an EMBL/GenBank/DDBJ whole genome shotgun (WGS) entry which is preliminary data.</text>
</comment>
<evidence type="ECO:0000313" key="2">
    <source>
        <dbReference type="EMBL" id="PIN19303.1"/>
    </source>
</evidence>
<organism evidence="2 3">
    <name type="scientific">Handroanthus impetiginosus</name>
    <dbReference type="NCBI Taxonomy" id="429701"/>
    <lineage>
        <taxon>Eukaryota</taxon>
        <taxon>Viridiplantae</taxon>
        <taxon>Streptophyta</taxon>
        <taxon>Embryophyta</taxon>
        <taxon>Tracheophyta</taxon>
        <taxon>Spermatophyta</taxon>
        <taxon>Magnoliopsida</taxon>
        <taxon>eudicotyledons</taxon>
        <taxon>Gunneridae</taxon>
        <taxon>Pentapetalae</taxon>
        <taxon>asterids</taxon>
        <taxon>lamiids</taxon>
        <taxon>Lamiales</taxon>
        <taxon>Bignoniaceae</taxon>
        <taxon>Crescentiina</taxon>
        <taxon>Tabebuia alliance</taxon>
        <taxon>Handroanthus</taxon>
    </lineage>
</organism>
<sequence>MVLPPKLRPLFLHRLEEIKLRRHAPLKDSNSSPSKKELLLDDREEDENVSSSYKIVSKNMPFCPKDQVMKYHEDKNVEKDHSKIIEDLKAKDETETETDADHDDDHDNDDDDDDERMIGHDHDRAFPRSPSFRVYFKDDGRDEHKDTGKINDASKKSAVPSDDNVSSKQPPEKNKITKSGRKKNFRKSTVKNLLSVKSCYNSPPSAHHHHQSHLLAGKTNA</sequence>
<dbReference type="AlphaFoldDB" id="A0A2G9HPD2"/>
<evidence type="ECO:0000256" key="1">
    <source>
        <dbReference type="SAM" id="MobiDB-lite"/>
    </source>
</evidence>
<dbReference type="OrthoDB" id="914273at2759"/>
<dbReference type="Proteomes" id="UP000231279">
    <property type="component" value="Unassembled WGS sequence"/>
</dbReference>
<name>A0A2G9HPD2_9LAMI</name>
<feature type="compositionally biased region" description="Basic and acidic residues" evidence="1">
    <location>
        <begin position="116"/>
        <end position="126"/>
    </location>
</feature>
<feature type="compositionally biased region" description="Basic and acidic residues" evidence="1">
    <location>
        <begin position="73"/>
        <end position="93"/>
    </location>
</feature>
<protein>
    <submittedName>
        <fullName evidence="2">Uncharacterized protein</fullName>
    </submittedName>
</protein>